<dbReference type="RefSeq" id="WP_013194099.1">
    <property type="nucleotide sequence ID" value="NC_014253.1"/>
</dbReference>
<dbReference type="AlphaFoldDB" id="D7E8I9"/>
<proteinExistence type="predicted"/>
<organism evidence="2 3">
    <name type="scientific">Methanohalobium evestigatum (strain ATCC BAA-1072 / DSM 3721 / NBRC 107634 / OCM 161 / Z-7303)</name>
    <dbReference type="NCBI Taxonomy" id="644295"/>
    <lineage>
        <taxon>Archaea</taxon>
        <taxon>Methanobacteriati</taxon>
        <taxon>Methanobacteriota</taxon>
        <taxon>Stenosarchaea group</taxon>
        <taxon>Methanomicrobia</taxon>
        <taxon>Methanosarcinales</taxon>
        <taxon>Methanosarcinaceae</taxon>
        <taxon>Methanohalobium</taxon>
    </lineage>
</organism>
<name>D7E8I9_METEZ</name>
<keyword evidence="3" id="KW-1185">Reference proteome</keyword>
<dbReference type="Proteomes" id="UP000000391">
    <property type="component" value="Chromosome"/>
</dbReference>
<sequence length="392" mass="42896">MLGITWLSFNLILAIAGIMYVLDYFGMLRKIPLLNILSGRVPKNGVVLIVSFVLIGIGFGWISIGGLVDTDDGGGITAPEAEAAQTYSGDIKLMISQGDGTDFTDTSYDFYILDYSEYADKDKYEILQTVIDDGVSQLKAPGGGTPTASSTTDGAIERASMNAQVGQRFLLFGYNSETPASGEFEVIKESFSVDNYNENLGEFTVTPNRFQIYEYSSMQTVNFAGSNVSGYTETETSYTTDKTITFDAQPQNNYRIGDRMGLYVELPEDLKGNIDTITVSKEDGTSQDFTSFQKVDNLDTSDPIYESAPSAQNSANDMYWIGELPDVKRTSDSNKDPLEIKITYTHPGSGTNEAHFYGMQLVDAGRNLEIPFSQEPAFTLNATDSGSDGWDT</sequence>
<keyword evidence="1" id="KW-1133">Transmembrane helix</keyword>
<gene>
    <name evidence="2" type="ordered locus">Metev_0625</name>
</gene>
<dbReference type="STRING" id="644295.Metev_0625"/>
<dbReference type="HOGENOM" id="CLU_703241_0_0_2"/>
<dbReference type="EMBL" id="CP002069">
    <property type="protein sequence ID" value="ADI73531.1"/>
    <property type="molecule type" value="Genomic_DNA"/>
</dbReference>
<keyword evidence="1" id="KW-0812">Transmembrane</keyword>
<accession>D7E8I9</accession>
<feature type="transmembrane region" description="Helical" evidence="1">
    <location>
        <begin position="46"/>
        <end position="68"/>
    </location>
</feature>
<keyword evidence="1" id="KW-0472">Membrane</keyword>
<evidence type="ECO:0000313" key="2">
    <source>
        <dbReference type="EMBL" id="ADI73531.1"/>
    </source>
</evidence>
<protein>
    <submittedName>
        <fullName evidence="2">Uncharacterized protein</fullName>
    </submittedName>
</protein>
<evidence type="ECO:0000256" key="1">
    <source>
        <dbReference type="SAM" id="Phobius"/>
    </source>
</evidence>
<dbReference type="KEGG" id="mev:Metev_0625"/>
<feature type="transmembrane region" description="Helical" evidence="1">
    <location>
        <begin position="6"/>
        <end position="25"/>
    </location>
</feature>
<dbReference type="GeneID" id="9346247"/>
<evidence type="ECO:0000313" key="3">
    <source>
        <dbReference type="Proteomes" id="UP000000391"/>
    </source>
</evidence>
<reference evidence="2 3" key="1">
    <citation type="submission" date="2010-06" db="EMBL/GenBank/DDBJ databases">
        <title>Complete sequence chromosome of Methanohalobium evestigatum Z-7303.</title>
        <authorList>
            <consortium name="US DOE Joint Genome Institute"/>
            <person name="Lucas S."/>
            <person name="Copeland A."/>
            <person name="Lapidus A."/>
            <person name="Cheng J.-F."/>
            <person name="Bruce D."/>
            <person name="Goodwin L."/>
            <person name="Pitluck S."/>
            <person name="Saunders E."/>
            <person name="Detter J.C."/>
            <person name="Han C."/>
            <person name="Tapia R."/>
            <person name="Land M."/>
            <person name="Hauser L."/>
            <person name="Kyrpides N."/>
            <person name="Mikhailova N."/>
            <person name="Sieprawska-Lupa M."/>
            <person name="Whitman W.B."/>
            <person name="Anderson I."/>
            <person name="Woyke T."/>
        </authorList>
    </citation>
    <scope>NUCLEOTIDE SEQUENCE [LARGE SCALE GENOMIC DNA]</scope>
    <source>
        <strain evidence="3">ATCC BAA-1072 / DSM 3721 / NBRC 107634 / OCM 161 / Z-7303</strain>
    </source>
</reference>